<accession>A0A5E4NNU5</accession>
<evidence type="ECO:0000256" key="1">
    <source>
        <dbReference type="SAM" id="MobiDB-lite"/>
    </source>
</evidence>
<name>A0A5E4NNU5_9HEMI</name>
<reference evidence="2 3" key="1">
    <citation type="submission" date="2019-08" db="EMBL/GenBank/DDBJ databases">
        <authorList>
            <person name="Alioto T."/>
            <person name="Alioto T."/>
            <person name="Gomez Garrido J."/>
        </authorList>
    </citation>
    <scope>NUCLEOTIDE SEQUENCE [LARGE SCALE GENOMIC DNA]</scope>
</reference>
<gene>
    <name evidence="2" type="ORF">CINCED_3A024397</name>
</gene>
<organism evidence="2 3">
    <name type="scientific">Cinara cedri</name>
    <dbReference type="NCBI Taxonomy" id="506608"/>
    <lineage>
        <taxon>Eukaryota</taxon>
        <taxon>Metazoa</taxon>
        <taxon>Ecdysozoa</taxon>
        <taxon>Arthropoda</taxon>
        <taxon>Hexapoda</taxon>
        <taxon>Insecta</taxon>
        <taxon>Pterygota</taxon>
        <taxon>Neoptera</taxon>
        <taxon>Paraneoptera</taxon>
        <taxon>Hemiptera</taxon>
        <taxon>Sternorrhyncha</taxon>
        <taxon>Aphidomorpha</taxon>
        <taxon>Aphidoidea</taxon>
        <taxon>Aphididae</taxon>
        <taxon>Lachninae</taxon>
        <taxon>Cinara</taxon>
    </lineage>
</organism>
<proteinExistence type="predicted"/>
<keyword evidence="3" id="KW-1185">Reference proteome</keyword>
<protein>
    <submittedName>
        <fullName evidence="2">Uncharacterized protein</fullName>
    </submittedName>
</protein>
<sequence length="77" mass="9082">MVPAGLDNEEREIGSNKENIAKNGEINTDKKGRWMRLRMIWKRRVYVDVIDIKAKEKTMYKQNLRGFLLDQNESVAE</sequence>
<evidence type="ECO:0000313" key="2">
    <source>
        <dbReference type="EMBL" id="VVC44932.1"/>
    </source>
</evidence>
<evidence type="ECO:0000313" key="3">
    <source>
        <dbReference type="Proteomes" id="UP000325440"/>
    </source>
</evidence>
<dbReference type="AlphaFoldDB" id="A0A5E4NNU5"/>
<feature type="region of interest" description="Disordered" evidence="1">
    <location>
        <begin position="1"/>
        <end position="21"/>
    </location>
</feature>
<dbReference type="Proteomes" id="UP000325440">
    <property type="component" value="Unassembled WGS sequence"/>
</dbReference>
<dbReference type="EMBL" id="CABPRJ010002391">
    <property type="protein sequence ID" value="VVC44932.1"/>
    <property type="molecule type" value="Genomic_DNA"/>
</dbReference>